<dbReference type="Pfam" id="PF07648">
    <property type="entry name" value="Kazal_2"/>
    <property type="match status" value="2"/>
</dbReference>
<dbReference type="AlphaFoldDB" id="A0AAV4MWQ1"/>
<protein>
    <submittedName>
        <fullName evidence="2">Reversion-inducing cysteine-rich protein with Kazal motifs</fullName>
    </submittedName>
</protein>
<evidence type="ECO:0000313" key="2">
    <source>
        <dbReference type="EMBL" id="GIX76173.1"/>
    </source>
</evidence>
<name>A0AAV4MWQ1_CAEEX</name>
<comment type="caution">
    <text evidence="2">The sequence shown here is derived from an EMBL/GenBank/DDBJ whole genome shotgun (WGS) entry which is preliminary data.</text>
</comment>
<keyword evidence="3" id="KW-1185">Reference proteome</keyword>
<dbReference type="SMART" id="SM00280">
    <property type="entry name" value="KAZAL"/>
    <property type="match status" value="2"/>
</dbReference>
<organism evidence="2 3">
    <name type="scientific">Caerostris extrusa</name>
    <name type="common">Bark spider</name>
    <name type="synonym">Caerostris bankana</name>
    <dbReference type="NCBI Taxonomy" id="172846"/>
    <lineage>
        <taxon>Eukaryota</taxon>
        <taxon>Metazoa</taxon>
        <taxon>Ecdysozoa</taxon>
        <taxon>Arthropoda</taxon>
        <taxon>Chelicerata</taxon>
        <taxon>Arachnida</taxon>
        <taxon>Araneae</taxon>
        <taxon>Araneomorphae</taxon>
        <taxon>Entelegynae</taxon>
        <taxon>Araneoidea</taxon>
        <taxon>Araneidae</taxon>
        <taxon>Caerostris</taxon>
    </lineage>
</organism>
<dbReference type="InterPro" id="IPR036058">
    <property type="entry name" value="Kazal_dom_sf"/>
</dbReference>
<dbReference type="EMBL" id="BPLR01020236">
    <property type="protein sequence ID" value="GIX76173.1"/>
    <property type="molecule type" value="Genomic_DNA"/>
</dbReference>
<evidence type="ECO:0000259" key="1">
    <source>
        <dbReference type="SMART" id="SM00280"/>
    </source>
</evidence>
<dbReference type="InterPro" id="IPR039016">
    <property type="entry name" value="RECK"/>
</dbReference>
<feature type="domain" description="Kazal-like" evidence="1">
    <location>
        <begin position="72"/>
        <end position="106"/>
    </location>
</feature>
<sequence length="150" mass="16745">CVARRQVCLSLKKKCSQYICGVLFFLRQWAKDNCEDKPHSPVCDTENEEHPNACLLLEKKRTLAYFGKCLATCQRKGEVCGHDGREYSSECAALAEKMSIDYRGPCNKRRPTHEDKTGCSAVTCQPLPSQFCTGIVPPNSCCQFVVSPFG</sequence>
<dbReference type="PANTHER" id="PTHR13487:SF3">
    <property type="entry name" value="REVERSION-INDUCING CYSTEINE-RICH PROTEIN WITH KAZAL MOTIFS"/>
    <property type="match status" value="1"/>
</dbReference>
<dbReference type="SUPFAM" id="SSF100895">
    <property type="entry name" value="Kazal-type serine protease inhibitors"/>
    <property type="match status" value="2"/>
</dbReference>
<accession>A0AAV4MWQ1</accession>
<reference evidence="2 3" key="1">
    <citation type="submission" date="2021-06" db="EMBL/GenBank/DDBJ databases">
        <title>Caerostris extrusa draft genome.</title>
        <authorList>
            <person name="Kono N."/>
            <person name="Arakawa K."/>
        </authorList>
    </citation>
    <scope>NUCLEOTIDE SEQUENCE [LARGE SCALE GENOMIC DNA]</scope>
</reference>
<dbReference type="GO" id="GO:0005886">
    <property type="term" value="C:plasma membrane"/>
    <property type="evidence" value="ECO:0007669"/>
    <property type="project" value="TreeGrafter"/>
</dbReference>
<dbReference type="GO" id="GO:0008191">
    <property type="term" value="F:metalloendopeptidase inhibitor activity"/>
    <property type="evidence" value="ECO:0007669"/>
    <property type="project" value="InterPro"/>
</dbReference>
<feature type="non-terminal residue" evidence="2">
    <location>
        <position position="1"/>
    </location>
</feature>
<dbReference type="InterPro" id="IPR002350">
    <property type="entry name" value="Kazal_dom"/>
</dbReference>
<feature type="domain" description="Kazal-like" evidence="1">
    <location>
        <begin position="33"/>
        <end position="69"/>
    </location>
</feature>
<proteinExistence type="predicted"/>
<gene>
    <name evidence="2" type="primary">RECK_0</name>
    <name evidence="2" type="ORF">CEXT_704681</name>
</gene>
<dbReference type="PANTHER" id="PTHR13487">
    <property type="entry name" value="SERINE PROTEASE INHIBITOR"/>
    <property type="match status" value="1"/>
</dbReference>
<dbReference type="GO" id="GO:0030198">
    <property type="term" value="P:extracellular matrix organization"/>
    <property type="evidence" value="ECO:0007669"/>
    <property type="project" value="TreeGrafter"/>
</dbReference>
<evidence type="ECO:0000313" key="3">
    <source>
        <dbReference type="Proteomes" id="UP001054945"/>
    </source>
</evidence>
<dbReference type="Gene3D" id="3.30.60.30">
    <property type="match status" value="1"/>
</dbReference>
<dbReference type="Proteomes" id="UP001054945">
    <property type="component" value="Unassembled WGS sequence"/>
</dbReference>